<dbReference type="STRING" id="1380566.A0A219ANP7"/>
<dbReference type="Pfam" id="PF12796">
    <property type="entry name" value="Ank_2"/>
    <property type="match status" value="2"/>
</dbReference>
<dbReference type="EMBL" id="LSBJ02000015">
    <property type="protein sequence ID" value="OWT42470.1"/>
    <property type="molecule type" value="Genomic_DNA"/>
</dbReference>
<dbReference type="InterPro" id="IPR056884">
    <property type="entry name" value="NPHP3-like_N"/>
</dbReference>
<proteinExistence type="predicted"/>
<dbReference type="SUPFAM" id="SSF52540">
    <property type="entry name" value="P-loop containing nucleoside triphosphate hydrolases"/>
    <property type="match status" value="1"/>
</dbReference>
<feature type="repeat" description="ANK" evidence="2">
    <location>
        <begin position="850"/>
        <end position="882"/>
    </location>
</feature>
<evidence type="ECO:0000313" key="5">
    <source>
        <dbReference type="EMBL" id="OWT42470.1"/>
    </source>
</evidence>
<dbReference type="SUPFAM" id="SSF53167">
    <property type="entry name" value="Purine and uridine phosphorylases"/>
    <property type="match status" value="1"/>
</dbReference>
<dbReference type="InterPro" id="IPR027417">
    <property type="entry name" value="P-loop_NTPase"/>
</dbReference>
<gene>
    <name evidence="5" type="ORF">VFPPC_18441</name>
</gene>
<dbReference type="AlphaFoldDB" id="A0A219ANP7"/>
<protein>
    <submittedName>
        <fullName evidence="5">NACHT and ankyrin domain protein</fullName>
    </submittedName>
</protein>
<dbReference type="PANTHER" id="PTHR46082">
    <property type="entry name" value="ATP/GTP-BINDING PROTEIN-RELATED"/>
    <property type="match status" value="1"/>
</dbReference>
<dbReference type="GO" id="GO:0003824">
    <property type="term" value="F:catalytic activity"/>
    <property type="evidence" value="ECO:0007669"/>
    <property type="project" value="InterPro"/>
</dbReference>
<feature type="repeat" description="ANK" evidence="2">
    <location>
        <begin position="944"/>
        <end position="976"/>
    </location>
</feature>
<dbReference type="PROSITE" id="PS50088">
    <property type="entry name" value="ANK_REPEAT"/>
    <property type="match status" value="4"/>
</dbReference>
<dbReference type="PROSITE" id="PS50837">
    <property type="entry name" value="NACHT"/>
    <property type="match status" value="1"/>
</dbReference>
<dbReference type="SMART" id="SM00248">
    <property type="entry name" value="ANK"/>
    <property type="match status" value="4"/>
</dbReference>
<evidence type="ECO:0000259" key="4">
    <source>
        <dbReference type="PROSITE" id="PS50837"/>
    </source>
</evidence>
<evidence type="ECO:0000313" key="6">
    <source>
        <dbReference type="Proteomes" id="UP000078397"/>
    </source>
</evidence>
<accession>A0A219ANP7</accession>
<dbReference type="Gene3D" id="1.25.40.20">
    <property type="entry name" value="Ankyrin repeat-containing domain"/>
    <property type="match status" value="3"/>
</dbReference>
<dbReference type="InterPro" id="IPR035994">
    <property type="entry name" value="Nucleoside_phosphorylase_sf"/>
</dbReference>
<reference evidence="5 6" key="1">
    <citation type="journal article" date="2016" name="PLoS Pathog.">
        <title>Biosynthesis of antibiotic leucinostatins in bio-control fungus Purpureocillium lilacinum and their inhibition on phytophthora revealed by genome mining.</title>
        <authorList>
            <person name="Wang G."/>
            <person name="Liu Z."/>
            <person name="Lin R."/>
            <person name="Li E."/>
            <person name="Mao Z."/>
            <person name="Ling J."/>
            <person name="Yang Y."/>
            <person name="Yin W.B."/>
            <person name="Xie B."/>
        </authorList>
    </citation>
    <scope>NUCLEOTIDE SEQUENCE [LARGE SCALE GENOMIC DNA]</scope>
    <source>
        <strain evidence="5">170</strain>
    </source>
</reference>
<dbReference type="Pfam" id="PF22939">
    <property type="entry name" value="WHD_GPIID"/>
    <property type="match status" value="1"/>
</dbReference>
<dbReference type="InterPro" id="IPR036770">
    <property type="entry name" value="Ankyrin_rpt-contain_sf"/>
</dbReference>
<comment type="caution">
    <text evidence="5">The sequence shown here is derived from an EMBL/GenBank/DDBJ whole genome shotgun (WGS) entry which is preliminary data.</text>
</comment>
<dbReference type="InterPro" id="IPR002110">
    <property type="entry name" value="Ankyrin_rpt"/>
</dbReference>
<sequence>MSTECSRSNADYTVGWICAISTEYLAAQLCLDEEHEPPEYVTPHDNNDYTLGRVGKHNVVIAVLPDGEYGTWSAASAARDMLHSFPNVRIGLMVGIGGGAPTSSNDVRLGDIVISTPRDGEAGVLQYDFGKTIQDQAFRQTAFLNRPPTVLLTAVNGLKTEYQRKRRQLEEAINLIIREQEEDLQEELCRPPASSDRLYLSDFVHPRGKENDCMEACGVHLSNLVTRLERRRPQSPVVHYGLIASANQLMKNALVRDKLAAEQDVLCFEMEAAGLMNHFPCLVVRGICDYSDSHKNKEWQSYAAVAAAVCAKELLCRIAPNKVEAEKKIGDVLSAVLFKTRKILSKTWDLSRGAKRWNAGCRRQIHRRIYNNAMRQRQEGSGLWFLQTDAFVEWKQRRNSFLWLHGIPGCGKTILSSTIIEDLERTSPQGLLYFYFDFNNTGKQTLDSMVRSLISQLYSKGEDMWKELDSLYSSCQDGCRQPSCESLCKTFLRMIEGIKEVWIVLDALDECCTRQGLSTEGLLLWIRDLLTSEQRNVHLLVTSRPEQDITSAVSGFADKEDIVPIKSDVITDDIRAYVHTRVREHEGLRRWRSQPDVQDEIESRLVDQADGMFRWVACQLDALEKCLDYRTLQIALNSLPKTLDKTYRRILHGIPSEYKQNAVRILQFLTYSERPLRIEEVVDAIAVDTEGEQYFNPKHRMPDPREVACYCSSLVVTVSKQGHSDNDDDKPVELQLAHFSVKEYLTSSRHDKDSGQIFRDEVAEASIATVCIAYLLHLDQDIPIHQIRKAFPLAQYSAMYWMSHAAVAERKNTKLQRFIEKFFCHHRSSYRNCYSLYRPDDPYFGEVDLKEPPALYYASFGGLTNVVQYLLSRGANVKAQGGRYGTALNAASYRGHEAVVMLLLDGDADFEAMDGLYDRTPLSWAAANGHEAAADIEARDYVWYGLTPLSWAAKNECEAVVKLLLDRGADIEAKDGVYNRTPLLWAAEKGHEAVAKLLLDRGANIKAKDGVYDRTPLSWAAANGHEVSPSCCNPNLDSLMQESTLLPTWMAKSRPGPCHPGFK</sequence>
<dbReference type="Gene3D" id="3.40.50.300">
    <property type="entry name" value="P-loop containing nucleotide triphosphate hydrolases"/>
    <property type="match status" value="1"/>
</dbReference>
<keyword evidence="3" id="KW-0175">Coiled coil</keyword>
<dbReference type="Proteomes" id="UP000078397">
    <property type="component" value="Unassembled WGS sequence"/>
</dbReference>
<name>A0A219ANP7_METCM</name>
<evidence type="ECO:0000256" key="1">
    <source>
        <dbReference type="ARBA" id="ARBA00022737"/>
    </source>
</evidence>
<organism evidence="5 6">
    <name type="scientific">Pochonia chlamydosporia 170</name>
    <dbReference type="NCBI Taxonomy" id="1380566"/>
    <lineage>
        <taxon>Eukaryota</taxon>
        <taxon>Fungi</taxon>
        <taxon>Dikarya</taxon>
        <taxon>Ascomycota</taxon>
        <taxon>Pezizomycotina</taxon>
        <taxon>Sordariomycetes</taxon>
        <taxon>Hypocreomycetidae</taxon>
        <taxon>Hypocreales</taxon>
        <taxon>Clavicipitaceae</taxon>
        <taxon>Pochonia</taxon>
    </lineage>
</organism>
<dbReference type="InterPro" id="IPR007111">
    <property type="entry name" value="NACHT_NTPase"/>
</dbReference>
<dbReference type="PANTHER" id="PTHR46082:SF11">
    <property type="entry name" value="AAA+ ATPASE DOMAIN-CONTAINING PROTEIN-RELATED"/>
    <property type="match status" value="1"/>
</dbReference>
<keyword evidence="1" id="KW-0677">Repeat</keyword>
<dbReference type="Gene3D" id="3.40.50.1580">
    <property type="entry name" value="Nucleoside phosphorylase domain"/>
    <property type="match status" value="1"/>
</dbReference>
<dbReference type="RefSeq" id="XP_022284986.1">
    <property type="nucleotide sequence ID" value="XM_022430049.1"/>
</dbReference>
<dbReference type="SUPFAM" id="SSF48403">
    <property type="entry name" value="Ankyrin repeat"/>
    <property type="match status" value="1"/>
</dbReference>
<feature type="coiled-coil region" evidence="3">
    <location>
        <begin position="152"/>
        <end position="182"/>
    </location>
</feature>
<feature type="domain" description="NACHT" evidence="4">
    <location>
        <begin position="400"/>
        <end position="545"/>
    </location>
</feature>
<dbReference type="InterPro" id="IPR054471">
    <property type="entry name" value="GPIID_WHD"/>
</dbReference>
<dbReference type="GeneID" id="33937209"/>
<feature type="repeat" description="ANK" evidence="2">
    <location>
        <begin position="883"/>
        <end position="915"/>
    </location>
</feature>
<keyword evidence="2" id="KW-0040">ANK repeat</keyword>
<evidence type="ECO:0000256" key="2">
    <source>
        <dbReference type="PROSITE-ProRule" id="PRU00023"/>
    </source>
</evidence>
<evidence type="ECO:0000256" key="3">
    <source>
        <dbReference type="SAM" id="Coils"/>
    </source>
</evidence>
<feature type="repeat" description="ANK" evidence="2">
    <location>
        <begin position="978"/>
        <end position="1010"/>
    </location>
</feature>
<dbReference type="PROSITE" id="PS50297">
    <property type="entry name" value="ANK_REP_REGION"/>
    <property type="match status" value="2"/>
</dbReference>
<dbReference type="InterPro" id="IPR053137">
    <property type="entry name" value="NLR-like"/>
</dbReference>
<dbReference type="KEGG" id="pchm:VFPPC_18441"/>
<dbReference type="PRINTS" id="PR01415">
    <property type="entry name" value="ANKYRIN"/>
</dbReference>
<dbReference type="Pfam" id="PF24883">
    <property type="entry name" value="NPHP3_N"/>
    <property type="match status" value="1"/>
</dbReference>
<keyword evidence="6" id="KW-1185">Reference proteome</keyword>
<dbReference type="OrthoDB" id="4955385at2759"/>
<dbReference type="GO" id="GO:0009116">
    <property type="term" value="P:nucleoside metabolic process"/>
    <property type="evidence" value="ECO:0007669"/>
    <property type="project" value="InterPro"/>
</dbReference>